<dbReference type="EMBL" id="BAAARV010000025">
    <property type="protein sequence ID" value="GAA2346981.1"/>
    <property type="molecule type" value="Genomic_DNA"/>
</dbReference>
<feature type="coiled-coil region" evidence="1">
    <location>
        <begin position="112"/>
        <end position="160"/>
    </location>
</feature>
<proteinExistence type="predicted"/>
<evidence type="ECO:0000313" key="4">
    <source>
        <dbReference type="Proteomes" id="UP001501444"/>
    </source>
</evidence>
<sequence length="1474" mass="153068">MHVATNEEGISAGKVFVEVVPRSAGFWQRFVAENRAGAAAAGDDLGDRIGKVIADRIARGVRDGLGTGGGSVPRTQGTRLGNDFGGAYADAAKRRIEAALKSLPTPQIGVATTEAEQRLKDLRGELSTLSGKRIGVDIGVEEALAEARRLKVALDELAAKSPHAQVRVDAGQASIELAAIDRELARLDGRRANAKVDVDSTNALSGMNALISAGLALGPAIVPAAAAGAAAIAGLSVSALAAVPAVGVLALAFRGVSDAVKALGAAEAASAKTSSALVGQQRSLASSADQVRSAEASLANTRANAADSQRRSLQQIADAERSLTRAQQDAERAQTDLNDARETERRSQQDTALQLKQNVIDLRKAAIEIAHLQQAVAHGGGEQASLALEEALIRQEQLSASGERLAAEQARNQQTGIEGSRRVQDAQQSLVRSQEQVAAAERGITEARLQAASQARQSAFAIAQAQQAVVSAQRSAGAATAAAASTAGSALDKLNETMAGLPTSTQAFARYLFSLKPQLADLQKAAADGLLPGVQEGIQILLPYVGDTRTAIAGVSAELGSLARRSAETFTSPYWRSFFGFISSQATPSLEGLFKVSVNVAEGGAHMLQAFAPFERQVGGGLISVTKRFVEFSQNLDHNQAFQGFVRYALTEGPRVIQTIGAIVTAGAHIVQAYAPVGSVVVTELRLLSQVIDGIPLPVVTALASAITAYKTAALLTGGAQALLNSGLLQGIGRMITYRTVTDAAGVSTTGMQRALGAASGLMGGPFVAALSAVGIAIGYFVAKSQEAKSQIQDIKQAAGQYADILKGGLTPAAIEQANSLLKQNASLRGLVDATHDAGIATETLVHGLNGDKAARDEVVNTLNAQIQAEKIAAGEARRGSDAETVASQKHLDRADALTKMRDAFDASNAGNAEASRLTEELSAEQSAANRLFEDASPTVKKLADSYKIVADTASTAAQKTDALRDAEDALFGAARAADQAAEDQAKAIMAANKTLDDRNLLNEKGAKKLDMTSEAGLRVRDSLKDELNAINATYRANIANGMSVDAATKAHDAEVESLKKKWAQKGLDATATQKLIDIYGKVPTSATTDVTVTGLDATKEQLNELLIYQYALRNGITVGEARDKIDPLIRTGGGKGNARGGNLATGGPVVGPGTGTSDDVPAMERSTGAPFWLSNGEWVHRTAAVNYYGQGVMRAINEQRVPREAIAGYATGGLVGSILTDHYPFPTTTSMTRIPSRSEVAQIVLEGPSSGGSEDIKAFIRSTGSLPYVWATAGPHSYDCSGLASAVYGLVRGLGGGHGQRYFTTYDFASGAPAGFKPGPGGVLTVGVNPQSHMAGNYGGLGFEAASTRSGIKIGNRARKTSTFEKQFHLASGGLVSTAVLDELGLDIGGDPSGITVDGRRVPFGVYDTGGYLPTGLSLAYNGTGRPEVIRTEAQEQALAPAGNTWNIYAGPDQSVHELAKAVSAEVMWQGGL</sequence>
<evidence type="ECO:0000256" key="2">
    <source>
        <dbReference type="SAM" id="MobiDB-lite"/>
    </source>
</evidence>
<feature type="compositionally biased region" description="Basic and acidic residues" evidence="2">
    <location>
        <begin position="320"/>
        <end position="348"/>
    </location>
</feature>
<reference evidence="3 4" key="1">
    <citation type="journal article" date="2019" name="Int. J. Syst. Evol. Microbiol.">
        <title>The Global Catalogue of Microorganisms (GCM) 10K type strain sequencing project: providing services to taxonomists for standard genome sequencing and annotation.</title>
        <authorList>
            <consortium name="The Broad Institute Genomics Platform"/>
            <consortium name="The Broad Institute Genome Sequencing Center for Infectious Disease"/>
            <person name="Wu L."/>
            <person name="Ma J."/>
        </authorList>
    </citation>
    <scope>NUCLEOTIDE SEQUENCE [LARGE SCALE GENOMIC DNA]</scope>
    <source>
        <strain evidence="3 4">JCM 3272</strain>
    </source>
</reference>
<name>A0ABN3G9E0_9ACTN</name>
<organism evidence="3 4">
    <name type="scientific">Dactylosporangium salmoneum</name>
    <dbReference type="NCBI Taxonomy" id="53361"/>
    <lineage>
        <taxon>Bacteria</taxon>
        <taxon>Bacillati</taxon>
        <taxon>Actinomycetota</taxon>
        <taxon>Actinomycetes</taxon>
        <taxon>Micromonosporales</taxon>
        <taxon>Micromonosporaceae</taxon>
        <taxon>Dactylosporangium</taxon>
    </lineage>
</organism>
<accession>A0ABN3G9E0</accession>
<evidence type="ECO:0000313" key="3">
    <source>
        <dbReference type="EMBL" id="GAA2346981.1"/>
    </source>
</evidence>
<feature type="region of interest" description="Disordered" evidence="2">
    <location>
        <begin position="320"/>
        <end position="350"/>
    </location>
</feature>
<comment type="caution">
    <text evidence="3">The sequence shown here is derived from an EMBL/GenBank/DDBJ whole genome shotgun (WGS) entry which is preliminary data.</text>
</comment>
<protein>
    <submittedName>
        <fullName evidence="3">Uncharacterized protein</fullName>
    </submittedName>
</protein>
<gene>
    <name evidence="3" type="ORF">GCM10010170_034110</name>
</gene>
<evidence type="ECO:0000256" key="1">
    <source>
        <dbReference type="SAM" id="Coils"/>
    </source>
</evidence>
<keyword evidence="4" id="KW-1185">Reference proteome</keyword>
<dbReference type="Proteomes" id="UP001501444">
    <property type="component" value="Unassembled WGS sequence"/>
</dbReference>
<keyword evidence="1" id="KW-0175">Coiled coil</keyword>